<feature type="domain" description="FtsK" evidence="11">
    <location>
        <begin position="832"/>
        <end position="1023"/>
    </location>
</feature>
<keyword evidence="4" id="KW-0677">Repeat</keyword>
<keyword evidence="7 10" id="KW-1133">Transmembrane helix</keyword>
<evidence type="ECO:0000259" key="11">
    <source>
        <dbReference type="PROSITE" id="PS50901"/>
    </source>
</evidence>
<organism evidence="12 13">
    <name type="scientific">Cryobacterium breve</name>
    <dbReference type="NCBI Taxonomy" id="1259258"/>
    <lineage>
        <taxon>Bacteria</taxon>
        <taxon>Bacillati</taxon>
        <taxon>Actinomycetota</taxon>
        <taxon>Actinomycetes</taxon>
        <taxon>Micrococcales</taxon>
        <taxon>Microbacteriaceae</taxon>
        <taxon>Cryobacterium</taxon>
    </lineage>
</organism>
<dbReference type="RefSeq" id="WP_134363455.1">
    <property type="nucleotide sequence ID" value="NZ_SOGJ01000022.1"/>
</dbReference>
<dbReference type="PROSITE" id="PS50901">
    <property type="entry name" value="FTSK"/>
    <property type="match status" value="3"/>
</dbReference>
<dbReference type="EMBL" id="SOGJ01000022">
    <property type="protein sequence ID" value="TFC97911.1"/>
    <property type="molecule type" value="Genomic_DNA"/>
</dbReference>
<evidence type="ECO:0000256" key="5">
    <source>
        <dbReference type="ARBA" id="ARBA00022741"/>
    </source>
</evidence>
<dbReference type="InterPro" id="IPR023837">
    <property type="entry name" value="EccCb-like_Actinobacteria"/>
</dbReference>
<dbReference type="PANTHER" id="PTHR22683:SF1">
    <property type="entry name" value="TYPE VII SECRETION SYSTEM PROTEIN ESSC"/>
    <property type="match status" value="1"/>
</dbReference>
<dbReference type="Pfam" id="PF01580">
    <property type="entry name" value="FtsK_SpoIIIE"/>
    <property type="match status" value="2"/>
</dbReference>
<sequence length="1382" mass="147946">MTLRVVHRPTRITRPLDAEQPVTIAPPPPMAEGQVGGLPIQTLLPVLGSLSSITMMLALRSNPIMVVVGAMVLIVALVGGVGAAVSSRGNATRTRRNQRERYLDFLEQTRVSMRRKARGTLERAVLVDPEPAALIELIRDPARLWERRRGDSDFLRVRVGAGDVPWFKLQVPEEQNPIAPFDPIMLAEAGTVAAHYSIVPGMPVTVDLDRAGHVALIGDRADVLSAARALLLQLASLHSPDDLHLAAAFPAHAAADWAGVDLLPHTMMTGLWDGPMPARRVAASADALARVLGGELGDRAQYAATAKRSGTSGGANNARLIVFLDDYGQVAAGLPIPDADLTIDELQITAVHLLSDRLHEPSNVTVRVTLTDGLVVTEDARTDTGPGAGTGAAAADTLPRPVMLDRVSAELFAGVARSLTPLRLSLSSQDETEAARSTSITELLGLDDVTTFDPATAWVPRSPRDFLRVPIGLDDYGTPLLLDLKESAQLGMGPHGICIGATGSGKSEMLRTLILGLALSHSPDDLSMVLVDYKGGAAFAPFAGLPHVAGIIDNLAEDPQLTERARVSIAGEVVRRQQQLRDADNSPSITHYRELREQRPDLPPLPHLFVVIDEFGELLTAEPDFVDLLLTIGRIGRSIGVHLLLSSQRIEAGKLRGLDTYLSYRLGLRTFSESESAVVLDTPDAFHLPAIPGYGFLKVDTSVYKRFRAGYVSGPVPGATAPGADTGDDPEAVPQPMLLPVYNGIGQDDSATETGEAELSRPQVGRALIDEAVGRIRLGGRTTAPVWLPPLPSQLTLSRVLDPGGRGEVPGAHTDDLRIPIGLLDDPARQRQNPWLLDLGTGGGHATITGAPQSGRSTFLRSLAASVALSFTPRQVSMYAMDLTGGGLNRIEGFPHVGGVATRADRDRLQRLLEELHGMLAVREAVFRDRGIDSLQSLRRAHREGRVPELISADVILLVDGLGVLRSDFEELEDPLADLLQRGGSFGIHVVLTLNRWGELRSNLQNLIGTRLEFRLNDPGDSQISRKLSTTLKHDQPGRILTDMSLLAQVTLPVLDETDDDGVGDALEALAARSAASWEGPAAAPIRLLPDDFSAVELPDALDEPDRVPFGLRQDTMQPAFLEPAGTDQHLLVLGDARSGKTTLMRGLIRGLIDRYGTEELVIALMDLRGTLSDEVPDDYLGGHASSSREARTLAQAIADELEKRQDAPGGTSTGPRIVIIVDDYDILASGGTEPLRPLLAYLPSARDLRLNVLLTRPVAGASRAMYDVVLQTLRDTGGSTVILSGERSEGQLLPKVYAEQLTPGRGRFVRRGERPRLVQIANFTPESNPEHGSGHEAPSSPVLPVLPVPPVPPVPPVLAAPAVIVPGAVPAADPREELHAP</sequence>
<comment type="subcellular location">
    <subcellularLocation>
        <location evidence="1">Cell membrane</location>
        <topology evidence="1">Multi-pass membrane protein</topology>
    </subcellularLocation>
</comment>
<feature type="domain" description="FtsK" evidence="11">
    <location>
        <begin position="1117"/>
        <end position="1293"/>
    </location>
</feature>
<comment type="caution">
    <text evidence="12">The sequence shown here is derived from an EMBL/GenBank/DDBJ whole genome shotgun (WGS) entry which is preliminary data.</text>
</comment>
<dbReference type="SMART" id="SM00382">
    <property type="entry name" value="AAA"/>
    <property type="match status" value="3"/>
</dbReference>
<keyword evidence="13" id="KW-1185">Reference proteome</keyword>
<evidence type="ECO:0000256" key="1">
    <source>
        <dbReference type="ARBA" id="ARBA00004651"/>
    </source>
</evidence>
<keyword evidence="2" id="KW-1003">Cell membrane</keyword>
<proteinExistence type="predicted"/>
<dbReference type="NCBIfam" id="TIGR03924">
    <property type="entry name" value="T7SS_EccC_a"/>
    <property type="match status" value="1"/>
</dbReference>
<accession>A0ABY2J278</accession>
<evidence type="ECO:0000256" key="3">
    <source>
        <dbReference type="ARBA" id="ARBA00022692"/>
    </source>
</evidence>
<dbReference type="InterPro" id="IPR050206">
    <property type="entry name" value="FtsK/SpoIIIE/SftA"/>
</dbReference>
<evidence type="ECO:0000256" key="6">
    <source>
        <dbReference type="ARBA" id="ARBA00022840"/>
    </source>
</evidence>
<dbReference type="Gene3D" id="3.40.50.300">
    <property type="entry name" value="P-loop containing nucleotide triphosphate hydrolases"/>
    <property type="match status" value="4"/>
</dbReference>
<dbReference type="SUPFAM" id="SSF52540">
    <property type="entry name" value="P-loop containing nucleoside triphosphate hydrolases"/>
    <property type="match status" value="3"/>
</dbReference>
<feature type="transmembrane region" description="Helical" evidence="10">
    <location>
        <begin position="66"/>
        <end position="85"/>
    </location>
</feature>
<evidence type="ECO:0000313" key="12">
    <source>
        <dbReference type="EMBL" id="TFC97911.1"/>
    </source>
</evidence>
<keyword evidence="5 9" id="KW-0547">Nucleotide-binding</keyword>
<reference evidence="12 13" key="1">
    <citation type="submission" date="2019-03" db="EMBL/GenBank/DDBJ databases">
        <title>Genomics of glacier-inhabiting Cryobacterium strains.</title>
        <authorList>
            <person name="Liu Q."/>
            <person name="Xin Y.-H."/>
        </authorList>
    </citation>
    <scope>NUCLEOTIDE SEQUENCE [LARGE SCALE GENOMIC DNA]</scope>
    <source>
        <strain evidence="12 13">TMT4-23</strain>
    </source>
</reference>
<keyword evidence="3 10" id="KW-0812">Transmembrane</keyword>
<keyword evidence="6 9" id="KW-0067">ATP-binding</keyword>
<name>A0ABY2J278_9MICO</name>
<evidence type="ECO:0000313" key="13">
    <source>
        <dbReference type="Proteomes" id="UP000298355"/>
    </source>
</evidence>
<gene>
    <name evidence="12" type="primary">eccCa</name>
    <name evidence="12" type="ORF">E3O65_09300</name>
</gene>
<dbReference type="InterPro" id="IPR023836">
    <property type="entry name" value="EccCa-like_Actinobacteria"/>
</dbReference>
<dbReference type="InterPro" id="IPR003593">
    <property type="entry name" value="AAA+_ATPase"/>
</dbReference>
<dbReference type="Proteomes" id="UP000298355">
    <property type="component" value="Unassembled WGS sequence"/>
</dbReference>
<dbReference type="NCBIfam" id="TIGR03925">
    <property type="entry name" value="T7SS_EccC_b"/>
    <property type="match status" value="1"/>
</dbReference>
<evidence type="ECO:0000256" key="2">
    <source>
        <dbReference type="ARBA" id="ARBA00022475"/>
    </source>
</evidence>
<evidence type="ECO:0000256" key="4">
    <source>
        <dbReference type="ARBA" id="ARBA00022737"/>
    </source>
</evidence>
<evidence type="ECO:0000256" key="7">
    <source>
        <dbReference type="ARBA" id="ARBA00022989"/>
    </source>
</evidence>
<evidence type="ECO:0000256" key="8">
    <source>
        <dbReference type="ARBA" id="ARBA00023136"/>
    </source>
</evidence>
<keyword evidence="8 10" id="KW-0472">Membrane</keyword>
<dbReference type="InterPro" id="IPR027417">
    <property type="entry name" value="P-loop_NTPase"/>
</dbReference>
<dbReference type="PANTHER" id="PTHR22683">
    <property type="entry name" value="SPORULATION PROTEIN RELATED"/>
    <property type="match status" value="1"/>
</dbReference>
<evidence type="ECO:0000256" key="10">
    <source>
        <dbReference type="SAM" id="Phobius"/>
    </source>
</evidence>
<dbReference type="InterPro" id="IPR002543">
    <property type="entry name" value="FtsK_dom"/>
</dbReference>
<feature type="binding site" evidence="9">
    <location>
        <begin position="1135"/>
        <end position="1142"/>
    </location>
    <ligand>
        <name>ATP</name>
        <dbReference type="ChEBI" id="CHEBI:30616"/>
    </ligand>
</feature>
<feature type="binding site" evidence="9">
    <location>
        <begin position="850"/>
        <end position="857"/>
    </location>
    <ligand>
        <name>ATP</name>
        <dbReference type="ChEBI" id="CHEBI:30616"/>
    </ligand>
</feature>
<protein>
    <submittedName>
        <fullName evidence="12">Type VII secretion protein EccCa</fullName>
    </submittedName>
</protein>
<evidence type="ECO:0000256" key="9">
    <source>
        <dbReference type="PROSITE-ProRule" id="PRU00289"/>
    </source>
</evidence>
<feature type="domain" description="FtsK" evidence="11">
    <location>
        <begin position="477"/>
        <end position="677"/>
    </location>
</feature>
<feature type="binding site" evidence="9">
    <location>
        <begin position="500"/>
        <end position="507"/>
    </location>
    <ligand>
        <name>ATP</name>
        <dbReference type="ChEBI" id="CHEBI:30616"/>
    </ligand>
</feature>